<dbReference type="GO" id="GO:0000467">
    <property type="term" value="P:exonucleolytic trimming to generate mature 3'-end of 5.8S rRNA from tricistronic rRNA transcript (SSU-rRNA, 5.8S rRNA, LSU-rRNA)"/>
    <property type="evidence" value="ECO:0007669"/>
    <property type="project" value="TreeGrafter"/>
</dbReference>
<dbReference type="InterPro" id="IPR015847">
    <property type="entry name" value="ExoRNase_PH_dom2"/>
</dbReference>
<dbReference type="InterPro" id="IPR050590">
    <property type="entry name" value="Exosome_comp_Rrp42_subfam"/>
</dbReference>
<dbReference type="InterPro" id="IPR027408">
    <property type="entry name" value="PNPase/RNase_PH_dom_sf"/>
</dbReference>
<evidence type="ECO:0000256" key="2">
    <source>
        <dbReference type="ARBA" id="ARBA00004496"/>
    </source>
</evidence>
<feature type="domain" description="Exoribonuclease phosphorolytic" evidence="7">
    <location>
        <begin position="182"/>
        <end position="217"/>
    </location>
</feature>
<dbReference type="GO" id="GO:0034475">
    <property type="term" value="P:U4 snRNA 3'-end processing"/>
    <property type="evidence" value="ECO:0007669"/>
    <property type="project" value="TreeGrafter"/>
</dbReference>
<dbReference type="GO" id="GO:0016075">
    <property type="term" value="P:rRNA catabolic process"/>
    <property type="evidence" value="ECO:0007669"/>
    <property type="project" value="TreeGrafter"/>
</dbReference>
<feature type="region of interest" description="Disordered" evidence="5">
    <location>
        <begin position="225"/>
        <end position="247"/>
    </location>
</feature>
<dbReference type="Gene3D" id="3.30.230.70">
    <property type="entry name" value="GHMP Kinase, N-terminal domain"/>
    <property type="match status" value="1"/>
</dbReference>
<dbReference type="InterPro" id="IPR036345">
    <property type="entry name" value="ExoRNase_PH_dom2_sf"/>
</dbReference>
<feature type="region of interest" description="Disordered" evidence="5">
    <location>
        <begin position="158"/>
        <end position="180"/>
    </location>
</feature>
<comment type="similarity">
    <text evidence="3">Belongs to the RNase PH family.</text>
</comment>
<dbReference type="SUPFAM" id="SSF55666">
    <property type="entry name" value="Ribonuclease PH domain 2-like"/>
    <property type="match status" value="1"/>
</dbReference>
<organism evidence="8 9">
    <name type="scientific">Emiliania huxleyi (strain CCMP1516)</name>
    <dbReference type="NCBI Taxonomy" id="280463"/>
    <lineage>
        <taxon>Eukaryota</taxon>
        <taxon>Haptista</taxon>
        <taxon>Haptophyta</taxon>
        <taxon>Prymnesiophyceae</taxon>
        <taxon>Isochrysidales</taxon>
        <taxon>Noelaerhabdaceae</taxon>
        <taxon>Emiliania</taxon>
    </lineage>
</organism>
<dbReference type="PaxDb" id="2903-EOD31518"/>
<dbReference type="PANTHER" id="PTHR11097:SF14">
    <property type="entry name" value="EXOSOME COMPLEX COMPONENT RRP45"/>
    <property type="match status" value="1"/>
</dbReference>
<dbReference type="SUPFAM" id="SSF54211">
    <property type="entry name" value="Ribosomal protein S5 domain 2-like"/>
    <property type="match status" value="1"/>
</dbReference>
<dbReference type="GO" id="GO:0034476">
    <property type="term" value="P:U5 snRNA 3'-end processing"/>
    <property type="evidence" value="ECO:0007669"/>
    <property type="project" value="TreeGrafter"/>
</dbReference>
<dbReference type="OMA" id="PCTKSAG"/>
<dbReference type="GO" id="GO:0000177">
    <property type="term" value="C:cytoplasmic exosome (RNase complex)"/>
    <property type="evidence" value="ECO:0007669"/>
    <property type="project" value="TreeGrafter"/>
</dbReference>
<dbReference type="AlphaFoldDB" id="A0A0D3K6Y3"/>
<evidence type="ECO:0000256" key="3">
    <source>
        <dbReference type="ARBA" id="ARBA00006678"/>
    </source>
</evidence>
<dbReference type="GO" id="GO:0071038">
    <property type="term" value="P:TRAMP-dependent tRNA surveillance pathway"/>
    <property type="evidence" value="ECO:0007669"/>
    <property type="project" value="TreeGrafter"/>
</dbReference>
<evidence type="ECO:0000256" key="5">
    <source>
        <dbReference type="SAM" id="MobiDB-lite"/>
    </source>
</evidence>
<dbReference type="GO" id="GO:0034473">
    <property type="term" value="P:U1 snRNA 3'-end processing"/>
    <property type="evidence" value="ECO:0007669"/>
    <property type="project" value="TreeGrafter"/>
</dbReference>
<protein>
    <submittedName>
        <fullName evidence="8">Uncharacterized protein</fullName>
    </submittedName>
</protein>
<dbReference type="Proteomes" id="UP000013827">
    <property type="component" value="Unassembled WGS sequence"/>
</dbReference>
<sequence length="247" mass="25143">VRLGETKVMAAVSAELVEPFADRPTEGQLLFFVELSPMASPAYEPGRPSDSAVELVRLLERAFRKAQAVDVEALCIVAGKRVWSIRCDVTLLDDRGNAADAACTAALGALLHFRLPAVSIVGSGSEAAVKVLPPEQAEPTKLVFHHMPVSTTLGLFRPAGGGGGGGGGGGSGGGGGGSAAVLAVDPTDREELVEEGRLVVVTNQYDELCALHKLGGLPAHQAGAGWAAGGGRAGARDTSGTRPPHAP</sequence>
<dbReference type="eggNOG" id="KOG1614">
    <property type="taxonomic scope" value="Eukaryota"/>
</dbReference>
<dbReference type="GeneID" id="17276793"/>
<dbReference type="GO" id="GO:0035925">
    <property type="term" value="F:mRNA 3'-UTR AU-rich region binding"/>
    <property type="evidence" value="ECO:0007669"/>
    <property type="project" value="TreeGrafter"/>
</dbReference>
<reference evidence="8" key="2">
    <citation type="submission" date="2024-10" db="UniProtKB">
        <authorList>
            <consortium name="EnsemblProtists"/>
        </authorList>
    </citation>
    <scope>IDENTIFICATION</scope>
</reference>
<dbReference type="KEGG" id="ehx:EMIHUDRAFT_78153"/>
<dbReference type="InterPro" id="IPR001247">
    <property type="entry name" value="ExoRNase_PH_dom1"/>
</dbReference>
<keyword evidence="4" id="KW-0963">Cytoplasm</keyword>
<feature type="domain" description="Exoribonuclease phosphorolytic" evidence="6">
    <location>
        <begin position="1"/>
        <end position="116"/>
    </location>
</feature>
<dbReference type="Pfam" id="PF01138">
    <property type="entry name" value="RNase_PH"/>
    <property type="match status" value="1"/>
</dbReference>
<evidence type="ECO:0000313" key="9">
    <source>
        <dbReference type="Proteomes" id="UP000013827"/>
    </source>
</evidence>
<dbReference type="HOGENOM" id="CLU_038194_0_0_1"/>
<accession>A0A0D3K6Y3</accession>
<dbReference type="PANTHER" id="PTHR11097">
    <property type="entry name" value="EXOSOME COMPLEX EXONUCLEASE RIBOSOMAL RNA PROCESSING PROTEIN"/>
    <property type="match status" value="1"/>
</dbReference>
<dbReference type="GO" id="GO:0000176">
    <property type="term" value="C:nuclear exosome (RNase complex)"/>
    <property type="evidence" value="ECO:0007669"/>
    <property type="project" value="TreeGrafter"/>
</dbReference>
<comment type="subcellular location">
    <subcellularLocation>
        <location evidence="2">Cytoplasm</location>
    </subcellularLocation>
    <subcellularLocation>
        <location evidence="1">Nucleus</location>
    </subcellularLocation>
</comment>
<evidence type="ECO:0000256" key="1">
    <source>
        <dbReference type="ARBA" id="ARBA00004123"/>
    </source>
</evidence>
<proteinExistence type="inferred from homology"/>
<evidence type="ECO:0000313" key="8">
    <source>
        <dbReference type="EnsemblProtists" id="EOD31518"/>
    </source>
</evidence>
<feature type="compositionally biased region" description="Gly residues" evidence="5">
    <location>
        <begin position="159"/>
        <end position="178"/>
    </location>
</feature>
<evidence type="ECO:0000256" key="4">
    <source>
        <dbReference type="ARBA" id="ARBA00022490"/>
    </source>
</evidence>
<dbReference type="GO" id="GO:0071028">
    <property type="term" value="P:nuclear mRNA surveillance"/>
    <property type="evidence" value="ECO:0007669"/>
    <property type="project" value="TreeGrafter"/>
</dbReference>
<dbReference type="InterPro" id="IPR020568">
    <property type="entry name" value="Ribosomal_Su5_D2-typ_SF"/>
</dbReference>
<dbReference type="STRING" id="2903.R1D7W8"/>
<evidence type="ECO:0000259" key="7">
    <source>
        <dbReference type="Pfam" id="PF03725"/>
    </source>
</evidence>
<dbReference type="EnsemblProtists" id="EOD31518">
    <property type="protein sequence ID" value="EOD31518"/>
    <property type="gene ID" value="EMIHUDRAFT_78153"/>
</dbReference>
<keyword evidence="9" id="KW-1185">Reference proteome</keyword>
<dbReference type="GO" id="GO:0071035">
    <property type="term" value="P:nuclear polyadenylation-dependent rRNA catabolic process"/>
    <property type="evidence" value="ECO:0007669"/>
    <property type="project" value="TreeGrafter"/>
</dbReference>
<dbReference type="RefSeq" id="XP_005783947.1">
    <property type="nucleotide sequence ID" value="XM_005783890.1"/>
</dbReference>
<dbReference type="Pfam" id="PF03725">
    <property type="entry name" value="RNase_PH_C"/>
    <property type="match status" value="1"/>
</dbReference>
<name>A0A0D3K6Y3_EMIH1</name>
<evidence type="ECO:0000259" key="6">
    <source>
        <dbReference type="Pfam" id="PF01138"/>
    </source>
</evidence>
<reference evidence="9" key="1">
    <citation type="journal article" date="2013" name="Nature">
        <title>Pan genome of the phytoplankton Emiliania underpins its global distribution.</title>
        <authorList>
            <person name="Read B.A."/>
            <person name="Kegel J."/>
            <person name="Klute M.J."/>
            <person name="Kuo A."/>
            <person name="Lefebvre S.C."/>
            <person name="Maumus F."/>
            <person name="Mayer C."/>
            <person name="Miller J."/>
            <person name="Monier A."/>
            <person name="Salamov A."/>
            <person name="Young J."/>
            <person name="Aguilar M."/>
            <person name="Claverie J.M."/>
            <person name="Frickenhaus S."/>
            <person name="Gonzalez K."/>
            <person name="Herman E.K."/>
            <person name="Lin Y.C."/>
            <person name="Napier J."/>
            <person name="Ogata H."/>
            <person name="Sarno A.F."/>
            <person name="Shmutz J."/>
            <person name="Schroeder D."/>
            <person name="de Vargas C."/>
            <person name="Verret F."/>
            <person name="von Dassow P."/>
            <person name="Valentin K."/>
            <person name="Van de Peer Y."/>
            <person name="Wheeler G."/>
            <person name="Dacks J.B."/>
            <person name="Delwiche C.F."/>
            <person name="Dyhrman S.T."/>
            <person name="Glockner G."/>
            <person name="John U."/>
            <person name="Richards T."/>
            <person name="Worden A.Z."/>
            <person name="Zhang X."/>
            <person name="Grigoriev I.V."/>
            <person name="Allen A.E."/>
            <person name="Bidle K."/>
            <person name="Borodovsky M."/>
            <person name="Bowler C."/>
            <person name="Brownlee C."/>
            <person name="Cock J.M."/>
            <person name="Elias M."/>
            <person name="Gladyshev V.N."/>
            <person name="Groth M."/>
            <person name="Guda C."/>
            <person name="Hadaegh A."/>
            <person name="Iglesias-Rodriguez M.D."/>
            <person name="Jenkins J."/>
            <person name="Jones B.M."/>
            <person name="Lawson T."/>
            <person name="Leese F."/>
            <person name="Lindquist E."/>
            <person name="Lobanov A."/>
            <person name="Lomsadze A."/>
            <person name="Malik S.B."/>
            <person name="Marsh M.E."/>
            <person name="Mackinder L."/>
            <person name="Mock T."/>
            <person name="Mueller-Roeber B."/>
            <person name="Pagarete A."/>
            <person name="Parker M."/>
            <person name="Probert I."/>
            <person name="Quesneville H."/>
            <person name="Raines C."/>
            <person name="Rensing S.A."/>
            <person name="Riano-Pachon D.M."/>
            <person name="Richier S."/>
            <person name="Rokitta S."/>
            <person name="Shiraiwa Y."/>
            <person name="Soanes D.M."/>
            <person name="van der Giezen M."/>
            <person name="Wahlund T.M."/>
            <person name="Williams B."/>
            <person name="Wilson W."/>
            <person name="Wolfe G."/>
            <person name="Wurch L.L."/>
        </authorList>
    </citation>
    <scope>NUCLEOTIDE SEQUENCE</scope>
</reference>